<name>A0A4R2N1I6_9PAST</name>
<dbReference type="RefSeq" id="WP_132022895.1">
    <property type="nucleotide sequence ID" value="NZ_CP016605.1"/>
</dbReference>
<dbReference type="Pfam" id="PF00849">
    <property type="entry name" value="PseudoU_synth_2"/>
    <property type="match status" value="1"/>
</dbReference>
<dbReference type="InterPro" id="IPR006145">
    <property type="entry name" value="PsdUridine_synth_RsuA/RluA"/>
</dbReference>
<dbReference type="InterPro" id="IPR050188">
    <property type="entry name" value="RluA_PseudoU_synthase"/>
</dbReference>
<dbReference type="GO" id="GO:0000455">
    <property type="term" value="P:enzyme-directed rRNA pseudouridine synthesis"/>
    <property type="evidence" value="ECO:0007669"/>
    <property type="project" value="TreeGrafter"/>
</dbReference>
<dbReference type="SUPFAM" id="SSF55120">
    <property type="entry name" value="Pseudouridine synthase"/>
    <property type="match status" value="1"/>
</dbReference>
<dbReference type="GO" id="GO:0003723">
    <property type="term" value="F:RNA binding"/>
    <property type="evidence" value="ECO:0007669"/>
    <property type="project" value="InterPro"/>
</dbReference>
<feature type="domain" description="Pseudouridine synthase RsuA/RluA-like" evidence="2">
    <location>
        <begin position="13"/>
        <end position="156"/>
    </location>
</feature>
<comment type="similarity">
    <text evidence="1">Belongs to the pseudouridine synthase RluA family.</text>
</comment>
<evidence type="ECO:0000256" key="1">
    <source>
        <dbReference type="ARBA" id="ARBA00010876"/>
    </source>
</evidence>
<dbReference type="PROSITE" id="PS01129">
    <property type="entry name" value="PSI_RLU"/>
    <property type="match status" value="1"/>
</dbReference>
<evidence type="ECO:0000313" key="4">
    <source>
        <dbReference type="Proteomes" id="UP000294841"/>
    </source>
</evidence>
<dbReference type="PANTHER" id="PTHR21600">
    <property type="entry name" value="MITOCHONDRIAL RNA PSEUDOURIDINE SYNTHASE"/>
    <property type="match status" value="1"/>
</dbReference>
<dbReference type="EMBL" id="SLXI01000002">
    <property type="protein sequence ID" value="TCP13383.1"/>
    <property type="molecule type" value="Genomic_DNA"/>
</dbReference>
<dbReference type="AlphaFoldDB" id="A0A4R2N1I6"/>
<proteinExistence type="inferred from homology"/>
<evidence type="ECO:0000259" key="2">
    <source>
        <dbReference type="Pfam" id="PF00849"/>
    </source>
</evidence>
<dbReference type="Proteomes" id="UP000294841">
    <property type="component" value="Unassembled WGS sequence"/>
</dbReference>
<dbReference type="Gene3D" id="3.30.2350.10">
    <property type="entry name" value="Pseudouridine synthase"/>
    <property type="match status" value="1"/>
</dbReference>
<dbReference type="OrthoDB" id="9807829at2"/>
<dbReference type="CDD" id="cd02869">
    <property type="entry name" value="PseudoU_synth_RluA_like"/>
    <property type="match status" value="1"/>
</dbReference>
<organism evidence="3 4">
    <name type="scientific">Bisgaardia hudsonensis</name>
    <dbReference type="NCBI Taxonomy" id="109472"/>
    <lineage>
        <taxon>Bacteria</taxon>
        <taxon>Pseudomonadati</taxon>
        <taxon>Pseudomonadota</taxon>
        <taxon>Gammaproteobacteria</taxon>
        <taxon>Pasteurellales</taxon>
        <taxon>Pasteurellaceae</taxon>
        <taxon>Bisgaardia</taxon>
    </lineage>
</organism>
<dbReference type="GO" id="GO:0140098">
    <property type="term" value="F:catalytic activity, acting on RNA"/>
    <property type="evidence" value="ECO:0007669"/>
    <property type="project" value="UniProtKB-ARBA"/>
</dbReference>
<evidence type="ECO:0000313" key="3">
    <source>
        <dbReference type="EMBL" id="TCP13383.1"/>
    </source>
</evidence>
<dbReference type="NCBIfam" id="TIGR01621">
    <property type="entry name" value="RluA-like"/>
    <property type="match status" value="1"/>
</dbReference>
<sequence length="221" mass="25020">MNQSISILYHHQDFIVIDKPYGLSVHRDEQAIGLTTVVANQLGLAQVWLVHRLDKTTSGLLILALNAQAASKLSQLFSQHLINKTYLALSVYKPKKKQGLVIGDMKKSRRGAWKLCKTKENPTITQFYSMSCEANLRLFILKPRTGKTHQLRVVMKSLGSPIIGDELYGGKVEKSDRTYLHAYQLQFIYDNQEISIKCLPNTGSLFKKDIVLNKINELAFT</sequence>
<dbReference type="PANTHER" id="PTHR21600:SF87">
    <property type="entry name" value="RNA PSEUDOURIDYLATE SYNTHASE DOMAIN-CONTAINING PROTEIN 1"/>
    <property type="match status" value="1"/>
</dbReference>
<dbReference type="InterPro" id="IPR020103">
    <property type="entry name" value="PsdUridine_synth_cat_dom_sf"/>
</dbReference>
<dbReference type="GO" id="GO:0009982">
    <property type="term" value="F:pseudouridine synthase activity"/>
    <property type="evidence" value="ECO:0007669"/>
    <property type="project" value="InterPro"/>
</dbReference>
<protein>
    <submittedName>
        <fullName evidence="3">tRNA pseudouridine32 synthase/23S rRNA pseudouridine746 synthase</fullName>
    </submittedName>
</protein>
<dbReference type="InterPro" id="IPR006224">
    <property type="entry name" value="PsdUridine_synth_RluA-like_CS"/>
</dbReference>
<comment type="caution">
    <text evidence="3">The sequence shown here is derived from an EMBL/GenBank/DDBJ whole genome shotgun (WGS) entry which is preliminary data.</text>
</comment>
<dbReference type="InterPro" id="IPR006508">
    <property type="entry name" value="PsdUridine_synth_RluA-like"/>
</dbReference>
<gene>
    <name evidence="3" type="ORF">EV697_102265</name>
</gene>
<keyword evidence="4" id="KW-1185">Reference proteome</keyword>
<accession>A0A4R2N1I6</accession>
<reference evidence="3 4" key="1">
    <citation type="submission" date="2019-03" db="EMBL/GenBank/DDBJ databases">
        <title>Genomic Encyclopedia of Type Strains, Phase IV (KMG-IV): sequencing the most valuable type-strain genomes for metagenomic binning, comparative biology and taxonomic classification.</title>
        <authorList>
            <person name="Goeker M."/>
        </authorList>
    </citation>
    <scope>NUCLEOTIDE SEQUENCE [LARGE SCALE GENOMIC DNA]</scope>
    <source>
        <strain evidence="3 4">DSM 28231</strain>
    </source>
</reference>